<dbReference type="GO" id="GO:0005576">
    <property type="term" value="C:extracellular region"/>
    <property type="evidence" value="ECO:0007669"/>
    <property type="project" value="UniProtKB-SubCell"/>
</dbReference>
<dbReference type="NCBIfam" id="TIGR01901">
    <property type="entry name" value="adhes_NPXG"/>
    <property type="match status" value="1"/>
</dbReference>
<gene>
    <name evidence="5" type="ORF">EA661_18655</name>
</gene>
<dbReference type="Gene3D" id="3.30.160.710">
    <property type="match status" value="2"/>
</dbReference>
<evidence type="ECO:0000259" key="4">
    <source>
        <dbReference type="SMART" id="SM00912"/>
    </source>
</evidence>
<dbReference type="InterPro" id="IPR012334">
    <property type="entry name" value="Pectin_lyas_fold"/>
</dbReference>
<dbReference type="RefSeq" id="WP_130521571.1">
    <property type="nucleotide sequence ID" value="NZ_SHMA01000011.1"/>
</dbReference>
<dbReference type="SMART" id="SM00912">
    <property type="entry name" value="Haemagg_act"/>
    <property type="match status" value="1"/>
</dbReference>
<comment type="subcellular location">
    <subcellularLocation>
        <location evidence="1">Secreted</location>
    </subcellularLocation>
</comment>
<accession>A0A4Q8L9D7</accession>
<dbReference type="Proteomes" id="UP000291286">
    <property type="component" value="Unassembled WGS sequence"/>
</dbReference>
<dbReference type="Pfam" id="PF05860">
    <property type="entry name" value="TPS"/>
    <property type="match status" value="1"/>
</dbReference>
<dbReference type="InterPro" id="IPR024973">
    <property type="entry name" value="ESPR"/>
</dbReference>
<name>A0A4Q8L9D7_9GAMM</name>
<dbReference type="InterPro" id="IPR011493">
    <property type="entry name" value="GLUG"/>
</dbReference>
<evidence type="ECO:0000256" key="3">
    <source>
        <dbReference type="ARBA" id="ARBA00022729"/>
    </source>
</evidence>
<dbReference type="InterPro" id="IPR011050">
    <property type="entry name" value="Pectin_lyase_fold/virulence"/>
</dbReference>
<feature type="domain" description="Filamentous haemagglutinin FhaB/tRNA nuclease CdiA-like TPS" evidence="4">
    <location>
        <begin position="58"/>
        <end position="169"/>
    </location>
</feature>
<evidence type="ECO:0000256" key="2">
    <source>
        <dbReference type="ARBA" id="ARBA00022525"/>
    </source>
</evidence>
<protein>
    <submittedName>
        <fullName evidence="5">Filamentous hemagglutinin N-terminal domain-containing protein</fullName>
    </submittedName>
</protein>
<reference evidence="5 6" key="1">
    <citation type="submission" date="2019-02" db="EMBL/GenBank/DDBJ databases">
        <title>WGS of Pseudoxanthomonas species novum from clinical isolates.</title>
        <authorList>
            <person name="Bernier A.-M."/>
            <person name="Bernard K."/>
            <person name="Vachon A."/>
        </authorList>
    </citation>
    <scope>NUCLEOTIDE SEQUENCE [LARGE SCALE GENOMIC DNA]</scope>
    <source>
        <strain evidence="5 6">NML171202</strain>
    </source>
</reference>
<dbReference type="Gene3D" id="2.160.20.110">
    <property type="match status" value="3"/>
</dbReference>
<evidence type="ECO:0000313" key="6">
    <source>
        <dbReference type="Proteomes" id="UP000291286"/>
    </source>
</evidence>
<dbReference type="InterPro" id="IPR041286">
    <property type="entry name" value="MBG_2"/>
</dbReference>
<dbReference type="SUPFAM" id="SSF51126">
    <property type="entry name" value="Pectin lyase-like"/>
    <property type="match status" value="1"/>
</dbReference>
<comment type="caution">
    <text evidence="5">The sequence shown here is derived from an EMBL/GenBank/DDBJ whole genome shotgun (WGS) entry which is preliminary data.</text>
</comment>
<dbReference type="Pfam" id="PF18676">
    <property type="entry name" value="MBG_2"/>
    <property type="match status" value="5"/>
</dbReference>
<proteinExistence type="predicted"/>
<keyword evidence="2" id="KW-0964">Secreted</keyword>
<dbReference type="PANTHER" id="PTHR12338:SF8">
    <property type="entry name" value="HEME_HEMOPEXIN-BINDING PROTEIN"/>
    <property type="match status" value="1"/>
</dbReference>
<dbReference type="EMBL" id="SHMB01000011">
    <property type="protein sequence ID" value="TAA24717.1"/>
    <property type="molecule type" value="Genomic_DNA"/>
</dbReference>
<organism evidence="5 6">
    <name type="scientific">Pseudoxanthomonas winnipegensis</name>
    <dbReference type="NCBI Taxonomy" id="2480810"/>
    <lineage>
        <taxon>Bacteria</taxon>
        <taxon>Pseudomonadati</taxon>
        <taxon>Pseudomonadota</taxon>
        <taxon>Gammaproteobacteria</taxon>
        <taxon>Lysobacterales</taxon>
        <taxon>Lysobacteraceae</taxon>
        <taxon>Pseudoxanthomonas</taxon>
    </lineage>
</organism>
<dbReference type="PANTHER" id="PTHR12338">
    <property type="entry name" value="AUTOTRANSPORTER"/>
    <property type="match status" value="1"/>
</dbReference>
<dbReference type="Pfam" id="PF13018">
    <property type="entry name" value="ESPR"/>
    <property type="match status" value="1"/>
</dbReference>
<dbReference type="Pfam" id="PF07581">
    <property type="entry name" value="Glug"/>
    <property type="match status" value="4"/>
</dbReference>
<sequence length="2074" mass="200672">MNRIYRLVFNRHLGVLQVASEVAAGHAGGTGAGAGAARLAAPLLPFALACALAAPAYASGVPSLASATGATVSQNGSTLHIDQNAAKAVLNWNSFNVGKDASVVFVQPSSSAVALNLIDASRGASVIDGSLRANGNVFLINSAGILFGNHAQVNVGGLVASSLGLACDDDHGYLLARGDHGAASVVNRGSINAGNGGSVNLVGNHVDNRGSITADGGAIRLLSADQVKVTMDAAGAIGMQMVAAASQSVDGAAAAVENSGTLRANGGQILLQAGSTGLSQLLVNNTGTLEATGIDTSGGSVRLIGSGGDVASSGRIDVSGTQGGSVQLLTDGAVNVDGRIDARGSAAGGIIRVVGGYQGGEQLQHASAATVASGATLNASATGQGNGGSIVVWSDGHTAVHGALRADAAGSGNGGLLETSGHTVDFSGIAVGAKGAGPGSAGTWLVDPEDLTVDSAAASTISGALNGGTNVTLLATLTNASGPGNVSSGAGDINVNAAIGWSGNSTLTLDAYHSIYLNAPITATGANAGLVLNYAGYTDNGSVGAGDYYVNTPVSLGGAHASLAINGQAYTLIHSLADAATYFNSPGSYALAQDIDLAGVTRSSALVSSFQSKLAGLGHSINNLTISGASGYVGLFGTTSSNSVIRDLHLGNVSISGGYYVGGLIGYGQGAIKNVTVDGSVTGSSGGVGGLAGYNLGLIDGSAFAGSVNGQSAVGGVAGNNVSGTISNTHSTGSVTGSSSNTGGLVGYNDGGSLTNTYSTSNVSGTYYVGGLVGTNQNAGTIKNSYASGSVIGTSSMVGGLVGMNYQSAIANTYATGSVTAPTSVGGLVGVNNPGGAAVTSASVSTSYATGAVNGTNNVGGLIGANQGSVSNASWDVGSTGQANAISNSGSGSVTNLTSFGSGNRYNHATYGNLGTWSLLAGSSNVYVASDGVGSPAWIMIEGQTRPFLASEYSTTIGNAHQLQLMAYNLAANYSLSADIDASQTAGSNASSMWSSAGFSPVGDSNSAFAGSLSGANHTISGLTIARGSASYVGLFGNTGAASRIGNLALTGATVTGTAYVGGIAGFNAGTLSGIRVNGSMSGTGNFIGGLAGYNNAGTIAGVQTSGSVVGSGGAYSGNYVGGLIGSNANGTIGTSSSSSTVSGGSSVGGLVGNDYQGSYSDAFATGNVSSTSATTGNNVGGLIGNAIQSTLQNVHATGNVTATTSSAGGLVGMAGAGSIQNAYASGNVSGTRSVGGLVGRGSATITTAYATGAVTGSSSEIGGLIGTLDHGSLASTHATGNVSGSRFAGGLVGYSNTGSVGASYATGTVSGTDYLGGLVGYNDGGSIGNAYATGNVSGSMYVAGLAGYNDNGTIANTYASGDATGTAYVGGLVGVNYNNTVRNSYATGNVSGTGAVGGLVGSNSNGSIVASFFATDIGGNPRNVGLNTVGNSGGTIDSISGGRSWSALNTLSTFTDAGWAIDDRGGTGLTWRLYENMGTPLLRSFLTPLTVSTSLSGLDKVYDGSGANGTLASYTVGGTFDPSLLFGSSLRYATAGNGVGSYTTGNGTLQIGGLASSQQGYDIGYVVSGGIAITPAALTVTASAASKTYGNSATLTGYSVFGLVSGDNVSGVTLDSRGASATAGVGQYAINASGAIGSGLGNYAITYVDGTLTVDPASLRIVASDTSKIYGNSATLTDYSVSGLVNGDSVSGVTLGSSGASATAGVGRYAINASNALGSGLGNYTIAYGDGTLTVDPATLRIVASDASKTYGNSATLTGYSVYGLVSGDNVSGVTLYSSGASATAAVGGYAINASNALGSGLGNYTITYVDGTLTVDPASLRIVASDASKTYGNNAALTGYSVSGLVNGDSVSGVTLSSSGASATAGVGRYAINSSGAIGSGLGNYTIAYSAGALTVDPATLRIVASDASKTYGNVATLTGYSVSGLVNADSVSGVTLGSSGASTTADVGRYAINASNAIGSGLGNYTIAYVDGVLTVLPAEDGVQLPASTVQAINQAVAVTSTGQEADSVHGDDQSEDHIARELAAAAQAEANDDGVTAFGIQVIDGGVRVPTPACTASGTSAISSAACLRQ</sequence>
<dbReference type="InterPro" id="IPR050909">
    <property type="entry name" value="Bact_Autotransporter_VF"/>
</dbReference>
<evidence type="ECO:0000256" key="1">
    <source>
        <dbReference type="ARBA" id="ARBA00004613"/>
    </source>
</evidence>
<dbReference type="Gene3D" id="2.160.20.10">
    <property type="entry name" value="Single-stranded right-handed beta-helix, Pectin lyase-like"/>
    <property type="match status" value="1"/>
</dbReference>
<dbReference type="InterPro" id="IPR008638">
    <property type="entry name" value="FhaB/CdiA-like_TPS"/>
</dbReference>
<keyword evidence="3" id="KW-0732">Signal</keyword>
<evidence type="ECO:0000313" key="5">
    <source>
        <dbReference type="EMBL" id="TAA24717.1"/>
    </source>
</evidence>